<reference evidence="9 10" key="1">
    <citation type="submission" date="2013-06" db="EMBL/GenBank/DDBJ databases">
        <title>Rumen cellulosomics: divergent fiber-degrading strategies revealed by comparative genome-wide analysis of six Ruminococcal strains.</title>
        <authorList>
            <person name="Dassa B."/>
            <person name="Borovok I."/>
            <person name="Lamed R."/>
            <person name="Flint H."/>
            <person name="Yeoman C.J."/>
            <person name="White B."/>
            <person name="Bayer E.A."/>
        </authorList>
    </citation>
    <scope>NUCLEOTIDE SEQUENCE [LARGE SCALE GENOMIC DNA]</scope>
    <source>
        <strain evidence="9 10">SY3</strain>
    </source>
</reference>
<comment type="function">
    <text evidence="6">Has oligopeptidase activity and degrades a variety of small bioactive peptides.</text>
</comment>
<evidence type="ECO:0000313" key="9">
    <source>
        <dbReference type="EMBL" id="EXM39844.1"/>
    </source>
</evidence>
<feature type="domain" description="Peptidase M3A/M3B catalytic" evidence="7">
    <location>
        <begin position="208"/>
        <end position="586"/>
    </location>
</feature>
<keyword evidence="4 6" id="KW-0862">Zinc</keyword>
<dbReference type="InterPro" id="IPR004438">
    <property type="entry name" value="Peptidase_M3B"/>
</dbReference>
<proteinExistence type="inferred from homology"/>
<dbReference type="AlphaFoldDB" id="A0A011UGP0"/>
<dbReference type="InterPro" id="IPR045090">
    <property type="entry name" value="Pept_M3A_M3B"/>
</dbReference>
<evidence type="ECO:0000313" key="10">
    <source>
        <dbReference type="Proteomes" id="UP000021369"/>
    </source>
</evidence>
<comment type="similarity">
    <text evidence="6">Belongs to the peptidase M3B family.</text>
</comment>
<dbReference type="GO" id="GO:0046872">
    <property type="term" value="F:metal ion binding"/>
    <property type="evidence" value="ECO:0007669"/>
    <property type="project" value="UniProtKB-UniRule"/>
</dbReference>
<feature type="domain" description="Oligopeptidase F N-terminal" evidence="8">
    <location>
        <begin position="116"/>
        <end position="185"/>
    </location>
</feature>
<dbReference type="RefSeq" id="WP_037287020.1">
    <property type="nucleotide sequence ID" value="NZ_JEOB01000002.1"/>
</dbReference>
<dbReference type="EMBL" id="JEOB01000002">
    <property type="protein sequence ID" value="EXM39844.1"/>
    <property type="molecule type" value="Genomic_DNA"/>
</dbReference>
<comment type="caution">
    <text evidence="9">The sequence shown here is derived from an EMBL/GenBank/DDBJ whole genome shotgun (WGS) entry which is preliminary data.</text>
</comment>
<dbReference type="InterPro" id="IPR042088">
    <property type="entry name" value="OligoPept_F_C"/>
</dbReference>
<accession>A0A011UGP0</accession>
<dbReference type="Pfam" id="PF01432">
    <property type="entry name" value="Peptidase_M3"/>
    <property type="match status" value="1"/>
</dbReference>
<evidence type="ECO:0000256" key="3">
    <source>
        <dbReference type="ARBA" id="ARBA00022801"/>
    </source>
</evidence>
<dbReference type="SUPFAM" id="SSF55486">
    <property type="entry name" value="Metalloproteases ('zincins'), catalytic domain"/>
    <property type="match status" value="1"/>
</dbReference>
<protein>
    <recommendedName>
        <fullName evidence="6">Oligopeptidase F</fullName>
        <ecNumber evidence="6">3.4.24.-</ecNumber>
    </recommendedName>
</protein>
<evidence type="ECO:0000256" key="1">
    <source>
        <dbReference type="ARBA" id="ARBA00022670"/>
    </source>
</evidence>
<dbReference type="InterPro" id="IPR013647">
    <property type="entry name" value="OligopepF_N_dom"/>
</dbReference>
<dbReference type="Proteomes" id="UP000021369">
    <property type="component" value="Unassembled WGS sequence"/>
</dbReference>
<keyword evidence="2 6" id="KW-0479">Metal-binding</keyword>
<dbReference type="EC" id="3.4.24.-" evidence="6"/>
<name>A0A011UGP0_RUMAL</name>
<keyword evidence="3 6" id="KW-0378">Hydrolase</keyword>
<dbReference type="Gene3D" id="1.20.140.70">
    <property type="entry name" value="Oligopeptidase f, N-terminal domain"/>
    <property type="match status" value="1"/>
</dbReference>
<dbReference type="InterPro" id="IPR001567">
    <property type="entry name" value="Pept_M3A_M3B_dom"/>
</dbReference>
<dbReference type="OrthoDB" id="9766487at2"/>
<evidence type="ECO:0000259" key="7">
    <source>
        <dbReference type="Pfam" id="PF01432"/>
    </source>
</evidence>
<dbReference type="NCBIfam" id="TIGR00181">
    <property type="entry name" value="pepF"/>
    <property type="match status" value="1"/>
</dbReference>
<dbReference type="GO" id="GO:0006518">
    <property type="term" value="P:peptide metabolic process"/>
    <property type="evidence" value="ECO:0007669"/>
    <property type="project" value="TreeGrafter"/>
</dbReference>
<keyword evidence="10" id="KW-1185">Reference proteome</keyword>
<evidence type="ECO:0000256" key="4">
    <source>
        <dbReference type="ARBA" id="ARBA00022833"/>
    </source>
</evidence>
<dbReference type="Gene3D" id="1.10.287.830">
    <property type="entry name" value="putative peptidase helix hairpin domain like"/>
    <property type="match status" value="1"/>
</dbReference>
<dbReference type="Pfam" id="PF08439">
    <property type="entry name" value="Peptidase_M3_N"/>
    <property type="match status" value="1"/>
</dbReference>
<dbReference type="PANTHER" id="PTHR11804:SF84">
    <property type="entry name" value="SACCHAROLYSIN"/>
    <property type="match status" value="1"/>
</dbReference>
<evidence type="ECO:0000256" key="5">
    <source>
        <dbReference type="ARBA" id="ARBA00023049"/>
    </source>
</evidence>
<dbReference type="GO" id="GO:0006508">
    <property type="term" value="P:proteolysis"/>
    <property type="evidence" value="ECO:0007669"/>
    <property type="project" value="UniProtKB-KW"/>
</dbReference>
<organism evidence="9 10">
    <name type="scientific">Ruminococcus albus SY3</name>
    <dbReference type="NCBI Taxonomy" id="1341156"/>
    <lineage>
        <taxon>Bacteria</taxon>
        <taxon>Bacillati</taxon>
        <taxon>Bacillota</taxon>
        <taxon>Clostridia</taxon>
        <taxon>Eubacteriales</taxon>
        <taxon>Oscillospiraceae</taxon>
        <taxon>Ruminococcus</taxon>
    </lineage>
</organism>
<comment type="cofactor">
    <cofactor evidence="6">
        <name>Zn(2+)</name>
        <dbReference type="ChEBI" id="CHEBI:29105"/>
    </cofactor>
    <text evidence="6">Binds 1 zinc ion.</text>
</comment>
<evidence type="ECO:0000256" key="2">
    <source>
        <dbReference type="ARBA" id="ARBA00022723"/>
    </source>
</evidence>
<keyword evidence="5 6" id="KW-0482">Metalloprotease</keyword>
<evidence type="ECO:0000256" key="6">
    <source>
        <dbReference type="RuleBase" id="RU368091"/>
    </source>
</evidence>
<evidence type="ECO:0000259" key="8">
    <source>
        <dbReference type="Pfam" id="PF08439"/>
    </source>
</evidence>
<dbReference type="PANTHER" id="PTHR11804">
    <property type="entry name" value="PROTEASE M3 THIMET OLIGOPEPTIDASE-RELATED"/>
    <property type="match status" value="1"/>
</dbReference>
<dbReference type="GO" id="GO:0004222">
    <property type="term" value="F:metalloendopeptidase activity"/>
    <property type="evidence" value="ECO:0007669"/>
    <property type="project" value="UniProtKB-UniRule"/>
</dbReference>
<keyword evidence="1 6" id="KW-0645">Protease</keyword>
<dbReference type="PATRIC" id="fig|1341156.4.peg.1065"/>
<sequence length="600" mass="67992">MSEERIPKRSEVAKENTWAIEDIFPTDEAWEKALEDFKKLPEKVAAYKGRLGESADTLLEFLKLSDDISVAADSIVNYAQRKSDEDTAVAKYQGYVGQIMNVFVALNAASSFESPELILIPDDVLEGFYKQNSGLELYRRQLERIRRRKDHVLSEAEERIIALAGEMGNSADKIYSMFSDADLKFEDAVDSEGKTHQVTHGSYIPLVKDADRELRKSAFTSIYKGYGNFRNTCAATLDSQMKALEFYSKARNYNSALEGSLSANEVPVEVYHNLIKAVHDNMNYMYDYVALRKKLLGVDELHFYDLYTPIVSDFTMKVTFEEAKETVLKALAPMGEDYIAILKEGFENRWIDVYENENKTSGAYSAGARVHPFVLLNHKDTLDCMFTLAHEMGHAIHSYLSNKNQPVVYSDYVIFVAEVASTCNEALLMQYLLAHTDDKKEKAYLINYFLEQFRTTLYRQTMFAEFELKCSEICASGDTLTADKLCEIYGDLNKLYFGDGIVLDEDIKMEWARIPHFYYDFYVYQYATGYSAAIALSQRILKEGAPAVKDYIEGFLMGGCSADPITLLKNAGVDMSTTKPVTDALALFGDLIKQMDELGK</sequence>
<dbReference type="CDD" id="cd09608">
    <property type="entry name" value="M3B_PepF"/>
    <property type="match status" value="1"/>
</dbReference>
<dbReference type="Gene3D" id="1.10.1370.20">
    <property type="entry name" value="Oligoendopeptidase f, C-terminal domain"/>
    <property type="match status" value="1"/>
</dbReference>
<gene>
    <name evidence="9" type="ORF">RASY3_08800</name>
</gene>